<name>A0ACC3A9V7_9EURO</name>
<evidence type="ECO:0000313" key="1">
    <source>
        <dbReference type="EMBL" id="KAJ9658001.1"/>
    </source>
</evidence>
<evidence type="ECO:0000313" key="2">
    <source>
        <dbReference type="Proteomes" id="UP001172386"/>
    </source>
</evidence>
<proteinExistence type="predicted"/>
<keyword evidence="2" id="KW-1185">Reference proteome</keyword>
<protein>
    <submittedName>
        <fullName evidence="1">Mitochondrial ornithine carrier protein</fullName>
    </submittedName>
</protein>
<reference evidence="1" key="1">
    <citation type="submission" date="2022-10" db="EMBL/GenBank/DDBJ databases">
        <title>Culturing micro-colonial fungi from biological soil crusts in the Mojave desert and describing Neophaeococcomyces mojavensis, and introducing the new genera and species Taxawa tesnikishii.</title>
        <authorList>
            <person name="Kurbessoian T."/>
            <person name="Stajich J.E."/>
        </authorList>
    </citation>
    <scope>NUCLEOTIDE SEQUENCE</scope>
    <source>
        <strain evidence="1">JES_112</strain>
    </source>
</reference>
<accession>A0ACC3A9V7</accession>
<organism evidence="1 2">
    <name type="scientific">Neophaeococcomyces mojaviensis</name>
    <dbReference type="NCBI Taxonomy" id="3383035"/>
    <lineage>
        <taxon>Eukaryota</taxon>
        <taxon>Fungi</taxon>
        <taxon>Dikarya</taxon>
        <taxon>Ascomycota</taxon>
        <taxon>Pezizomycotina</taxon>
        <taxon>Eurotiomycetes</taxon>
        <taxon>Chaetothyriomycetidae</taxon>
        <taxon>Chaetothyriales</taxon>
        <taxon>Chaetothyriales incertae sedis</taxon>
        <taxon>Neophaeococcomyces</taxon>
    </lineage>
</organism>
<sequence>MAATLTQPDNVLATRLEDVAPLGTSPDSQAVEALKDIIFGSTAGVLGKYVEYPFDTVKVRLQSQGNAPSATRLDGPIDAFRQAFRSPEGPLRSLYRGVSAPLFGAAVETSSLFFSYRLAQDALCSLVPQFRQEKELSKHGKVELPFMALLGCGAVSGAFTSMALTPIELVKCRMQVPGSNTTTTIPAIIRNVFATHGLLGFWHGQLGTLIRETGGSAAWFGSYEAVKILFKKHDPSIDTIGEIKVWQQMLGGAAAGMAYNFVFYPADTIKSRMQTEEAGAGKRGTFMSIGRELWRESGVKGFYRGCGITVFRSAPSSAIIFTIYEGLRKTFG</sequence>
<gene>
    <name evidence="1" type="primary">ORT1</name>
    <name evidence="1" type="ORF">H2198_003970</name>
</gene>
<dbReference type="Proteomes" id="UP001172386">
    <property type="component" value="Unassembled WGS sequence"/>
</dbReference>
<dbReference type="EMBL" id="JAPDRQ010000056">
    <property type="protein sequence ID" value="KAJ9658001.1"/>
    <property type="molecule type" value="Genomic_DNA"/>
</dbReference>
<comment type="caution">
    <text evidence="1">The sequence shown here is derived from an EMBL/GenBank/DDBJ whole genome shotgun (WGS) entry which is preliminary data.</text>
</comment>